<accession>A0AC34QSX0</accession>
<name>A0AC34QSX0_9BILA</name>
<evidence type="ECO:0000313" key="1">
    <source>
        <dbReference type="Proteomes" id="UP000887576"/>
    </source>
</evidence>
<reference evidence="2" key="1">
    <citation type="submission" date="2022-11" db="UniProtKB">
        <authorList>
            <consortium name="WormBaseParasite"/>
        </authorList>
    </citation>
    <scope>IDENTIFICATION</scope>
</reference>
<evidence type="ECO:0000313" key="2">
    <source>
        <dbReference type="WBParaSite" id="JU765_v2.g1919.t1"/>
    </source>
</evidence>
<sequence>MLHLGLQKCEAGCGYDGTTGLFIPIKYVGNLRTKCFENKFGFRFDYKQNPFDPNAFGPNPFINYEDISHWVINDNPNLSKFMEFYFANYQTCEFAYRVECFTKAITAEESDNYPPEANHFVEYAYYGMRMLIFFDKENSRLFDSKEREEVLEKVWKGEQKLTKEQENAECSVLIFAKNPEDTTAKQMKMSEVLQFLVDFNNEKYPKVECYTKAITADESDNYPPEANHFVEDAYYGMRMLIFFDQQNSHLFHIDQRDKFLEKVWKGEEKLTKEQENAECSVLIFAKNPEDTTAKQMKVSEMLQFLVDLKNEKYPKYETLIYCNVFELTKRISVYNGKFQERMKLFGEKCFKSFEFLWNHKNQIEKAQQTDVTFGNANEMDSQTIMKGKYSFYSITDEQKTMLDVIKQQLEKIVKKNAMTAKKLSSIIQSIDNDDGLILDQLETLDLNNLDGGTADLINKFWSSLQ</sequence>
<proteinExistence type="predicted"/>
<protein>
    <submittedName>
        <fullName evidence="2">Uncharacterized protein</fullName>
    </submittedName>
</protein>
<dbReference type="Proteomes" id="UP000887576">
    <property type="component" value="Unplaced"/>
</dbReference>
<dbReference type="WBParaSite" id="JU765_v2.g1919.t1">
    <property type="protein sequence ID" value="JU765_v2.g1919.t1"/>
    <property type="gene ID" value="JU765_v2.g1919"/>
</dbReference>
<organism evidence="1 2">
    <name type="scientific">Panagrolaimus sp. JU765</name>
    <dbReference type="NCBI Taxonomy" id="591449"/>
    <lineage>
        <taxon>Eukaryota</taxon>
        <taxon>Metazoa</taxon>
        <taxon>Ecdysozoa</taxon>
        <taxon>Nematoda</taxon>
        <taxon>Chromadorea</taxon>
        <taxon>Rhabditida</taxon>
        <taxon>Tylenchina</taxon>
        <taxon>Panagrolaimomorpha</taxon>
        <taxon>Panagrolaimoidea</taxon>
        <taxon>Panagrolaimidae</taxon>
        <taxon>Panagrolaimus</taxon>
    </lineage>
</organism>